<accession>A0A015IVA6</accession>
<gene>
    <name evidence="1" type="ORF">RirG_200260</name>
</gene>
<dbReference type="OrthoDB" id="2329962at2759"/>
<evidence type="ECO:0000313" key="1">
    <source>
        <dbReference type="EMBL" id="EXX58180.1"/>
    </source>
</evidence>
<comment type="caution">
    <text evidence="1">The sequence shown here is derived from an EMBL/GenBank/DDBJ whole genome shotgun (WGS) entry which is preliminary data.</text>
</comment>
<organism evidence="1 2">
    <name type="scientific">Rhizophagus irregularis (strain DAOM 197198w)</name>
    <name type="common">Glomus intraradices</name>
    <dbReference type="NCBI Taxonomy" id="1432141"/>
    <lineage>
        <taxon>Eukaryota</taxon>
        <taxon>Fungi</taxon>
        <taxon>Fungi incertae sedis</taxon>
        <taxon>Mucoromycota</taxon>
        <taxon>Glomeromycotina</taxon>
        <taxon>Glomeromycetes</taxon>
        <taxon>Glomerales</taxon>
        <taxon>Glomeraceae</taxon>
        <taxon>Rhizophagus</taxon>
    </lineage>
</organism>
<evidence type="ECO:0000313" key="2">
    <source>
        <dbReference type="Proteomes" id="UP000022910"/>
    </source>
</evidence>
<sequence>MPHLDSIKACAESAAACTNCAEMAGQEGCSKKCRANAALASCTAQLLSIDAPQLDSMIELTMNSAQTCADHCGKHSADHCKACADSARRLSVALRNYKEQASS</sequence>
<protein>
    <recommendedName>
        <fullName evidence="3">Four-helix bundle copper-binding protein</fullName>
    </recommendedName>
</protein>
<dbReference type="InterPro" id="IPR005560">
    <property type="entry name" value="Csp_YhjQ"/>
</dbReference>
<dbReference type="Gene3D" id="1.20.1270.360">
    <property type="match status" value="1"/>
</dbReference>
<dbReference type="AlphaFoldDB" id="A0A015IVA6"/>
<dbReference type="EMBL" id="JEMT01026987">
    <property type="protein sequence ID" value="EXX58180.1"/>
    <property type="molecule type" value="Genomic_DNA"/>
</dbReference>
<keyword evidence="2" id="KW-1185">Reference proteome</keyword>
<reference evidence="1 2" key="1">
    <citation type="submission" date="2014-02" db="EMBL/GenBank/DDBJ databases">
        <title>Single nucleus genome sequencing reveals high similarity among nuclei of an endomycorrhizal fungus.</title>
        <authorList>
            <person name="Lin K."/>
            <person name="Geurts R."/>
            <person name="Zhang Z."/>
            <person name="Limpens E."/>
            <person name="Saunders D.G."/>
            <person name="Mu D."/>
            <person name="Pang E."/>
            <person name="Cao H."/>
            <person name="Cha H."/>
            <person name="Lin T."/>
            <person name="Zhou Q."/>
            <person name="Shang Y."/>
            <person name="Li Y."/>
            <person name="Ivanov S."/>
            <person name="Sharma T."/>
            <person name="Velzen R.V."/>
            <person name="Ruijter N.D."/>
            <person name="Aanen D.K."/>
            <person name="Win J."/>
            <person name="Kamoun S."/>
            <person name="Bisseling T."/>
            <person name="Huang S."/>
        </authorList>
    </citation>
    <scope>NUCLEOTIDE SEQUENCE [LARGE SCALE GENOMIC DNA]</scope>
    <source>
        <strain evidence="2">DAOM197198w</strain>
    </source>
</reference>
<dbReference type="Pfam" id="PF03860">
    <property type="entry name" value="Csp"/>
    <property type="match status" value="1"/>
</dbReference>
<evidence type="ECO:0008006" key="3">
    <source>
        <dbReference type="Google" id="ProtNLM"/>
    </source>
</evidence>
<proteinExistence type="predicted"/>
<name>A0A015IVA6_RHIIW</name>
<dbReference type="Proteomes" id="UP000022910">
    <property type="component" value="Unassembled WGS sequence"/>
</dbReference>